<accession>K1R1L3</accession>
<feature type="region of interest" description="Disordered" evidence="1">
    <location>
        <begin position="1"/>
        <end position="113"/>
    </location>
</feature>
<dbReference type="InParanoid" id="K1R1L3"/>
<feature type="compositionally biased region" description="Polar residues" evidence="1">
    <location>
        <begin position="97"/>
        <end position="113"/>
    </location>
</feature>
<feature type="compositionally biased region" description="Polar residues" evidence="1">
    <location>
        <begin position="57"/>
        <end position="79"/>
    </location>
</feature>
<proteinExistence type="predicted"/>
<feature type="compositionally biased region" description="Basic and acidic residues" evidence="1">
    <location>
        <begin position="1"/>
        <end position="35"/>
    </location>
</feature>
<sequence length="147" mass="16531">MDPRIKEYLERRLSEDEQEQREKVNRASKDEKVDCTRMTQQWHHNLEPATGRGGGWSSQMYTPMNQASQSEDVGSNRMSQAAKHVLESATGRGGEWSTETYTPMNHASQSEGIGSNRMSQAAKHVLESDENNGEALSGYLQNLVMKV</sequence>
<evidence type="ECO:0000256" key="1">
    <source>
        <dbReference type="SAM" id="MobiDB-lite"/>
    </source>
</evidence>
<name>K1R1L3_MAGGI</name>
<organism evidence="2">
    <name type="scientific">Magallana gigas</name>
    <name type="common">Pacific oyster</name>
    <name type="synonym">Crassostrea gigas</name>
    <dbReference type="NCBI Taxonomy" id="29159"/>
    <lineage>
        <taxon>Eukaryota</taxon>
        <taxon>Metazoa</taxon>
        <taxon>Spiralia</taxon>
        <taxon>Lophotrochozoa</taxon>
        <taxon>Mollusca</taxon>
        <taxon>Bivalvia</taxon>
        <taxon>Autobranchia</taxon>
        <taxon>Pteriomorphia</taxon>
        <taxon>Ostreida</taxon>
        <taxon>Ostreoidea</taxon>
        <taxon>Ostreidae</taxon>
        <taxon>Magallana</taxon>
    </lineage>
</organism>
<gene>
    <name evidence="2" type="ORF">CGI_10017593</name>
</gene>
<dbReference type="EMBL" id="JH816686">
    <property type="protein sequence ID" value="EKC27586.1"/>
    <property type="molecule type" value="Genomic_DNA"/>
</dbReference>
<dbReference type="AlphaFoldDB" id="K1R1L3"/>
<reference evidence="2" key="1">
    <citation type="journal article" date="2012" name="Nature">
        <title>The oyster genome reveals stress adaptation and complexity of shell formation.</title>
        <authorList>
            <person name="Zhang G."/>
            <person name="Fang X."/>
            <person name="Guo X."/>
            <person name="Li L."/>
            <person name="Luo R."/>
            <person name="Xu F."/>
            <person name="Yang P."/>
            <person name="Zhang L."/>
            <person name="Wang X."/>
            <person name="Qi H."/>
            <person name="Xiong Z."/>
            <person name="Que H."/>
            <person name="Xie Y."/>
            <person name="Holland P.W."/>
            <person name="Paps J."/>
            <person name="Zhu Y."/>
            <person name="Wu F."/>
            <person name="Chen Y."/>
            <person name="Wang J."/>
            <person name="Peng C."/>
            <person name="Meng J."/>
            <person name="Yang L."/>
            <person name="Liu J."/>
            <person name="Wen B."/>
            <person name="Zhang N."/>
            <person name="Huang Z."/>
            <person name="Zhu Q."/>
            <person name="Feng Y."/>
            <person name="Mount A."/>
            <person name="Hedgecock D."/>
            <person name="Xu Z."/>
            <person name="Liu Y."/>
            <person name="Domazet-Loso T."/>
            <person name="Du Y."/>
            <person name="Sun X."/>
            <person name="Zhang S."/>
            <person name="Liu B."/>
            <person name="Cheng P."/>
            <person name="Jiang X."/>
            <person name="Li J."/>
            <person name="Fan D."/>
            <person name="Wang W."/>
            <person name="Fu W."/>
            <person name="Wang T."/>
            <person name="Wang B."/>
            <person name="Zhang J."/>
            <person name="Peng Z."/>
            <person name="Li Y."/>
            <person name="Li N."/>
            <person name="Wang J."/>
            <person name="Chen M."/>
            <person name="He Y."/>
            <person name="Tan F."/>
            <person name="Song X."/>
            <person name="Zheng Q."/>
            <person name="Huang R."/>
            <person name="Yang H."/>
            <person name="Du X."/>
            <person name="Chen L."/>
            <person name="Yang M."/>
            <person name="Gaffney P.M."/>
            <person name="Wang S."/>
            <person name="Luo L."/>
            <person name="She Z."/>
            <person name="Ming Y."/>
            <person name="Huang W."/>
            <person name="Zhang S."/>
            <person name="Huang B."/>
            <person name="Zhang Y."/>
            <person name="Qu T."/>
            <person name="Ni P."/>
            <person name="Miao G."/>
            <person name="Wang J."/>
            <person name="Wang Q."/>
            <person name="Steinberg C.E."/>
            <person name="Wang H."/>
            <person name="Li N."/>
            <person name="Qian L."/>
            <person name="Zhang G."/>
            <person name="Li Y."/>
            <person name="Yang H."/>
            <person name="Liu X."/>
            <person name="Wang J."/>
            <person name="Yin Y."/>
            <person name="Wang J."/>
        </authorList>
    </citation>
    <scope>NUCLEOTIDE SEQUENCE [LARGE SCALE GENOMIC DNA]</scope>
    <source>
        <strain evidence="2">05x7-T-G4-1.051#20</strain>
    </source>
</reference>
<dbReference type="HOGENOM" id="CLU_1769854_0_0_1"/>
<protein>
    <submittedName>
        <fullName evidence="2">Uncharacterized protein</fullName>
    </submittedName>
</protein>
<evidence type="ECO:0000313" key="2">
    <source>
        <dbReference type="EMBL" id="EKC27586.1"/>
    </source>
</evidence>